<reference evidence="3 4" key="1">
    <citation type="journal article" date="2014" name="Nat. Commun.">
        <title>Klebsormidium flaccidum genome reveals primary factors for plant terrestrial adaptation.</title>
        <authorList>
            <person name="Hori K."/>
            <person name="Maruyama F."/>
            <person name="Fujisawa T."/>
            <person name="Togashi T."/>
            <person name="Yamamoto N."/>
            <person name="Seo M."/>
            <person name="Sato S."/>
            <person name="Yamada T."/>
            <person name="Mori H."/>
            <person name="Tajima N."/>
            <person name="Moriyama T."/>
            <person name="Ikeuchi M."/>
            <person name="Watanabe M."/>
            <person name="Wada H."/>
            <person name="Kobayashi K."/>
            <person name="Saito M."/>
            <person name="Masuda T."/>
            <person name="Sasaki-Sekimoto Y."/>
            <person name="Mashiguchi K."/>
            <person name="Awai K."/>
            <person name="Shimojima M."/>
            <person name="Masuda S."/>
            <person name="Iwai M."/>
            <person name="Nobusawa T."/>
            <person name="Narise T."/>
            <person name="Kondo S."/>
            <person name="Saito H."/>
            <person name="Sato R."/>
            <person name="Murakawa M."/>
            <person name="Ihara Y."/>
            <person name="Oshima-Yamada Y."/>
            <person name="Ohtaka K."/>
            <person name="Satoh M."/>
            <person name="Sonobe K."/>
            <person name="Ishii M."/>
            <person name="Ohtani R."/>
            <person name="Kanamori-Sato M."/>
            <person name="Honoki R."/>
            <person name="Miyazaki D."/>
            <person name="Mochizuki H."/>
            <person name="Umetsu J."/>
            <person name="Higashi K."/>
            <person name="Shibata D."/>
            <person name="Kamiya Y."/>
            <person name="Sato N."/>
            <person name="Nakamura Y."/>
            <person name="Tabata S."/>
            <person name="Ida S."/>
            <person name="Kurokawa K."/>
            <person name="Ohta H."/>
        </authorList>
    </citation>
    <scope>NUCLEOTIDE SEQUENCE [LARGE SCALE GENOMIC DNA]</scope>
    <source>
        <strain evidence="3 4">NIES-2285</strain>
    </source>
</reference>
<dbReference type="Proteomes" id="UP000054558">
    <property type="component" value="Unassembled WGS sequence"/>
</dbReference>
<name>A0A1Y1IDT2_KLENI</name>
<dbReference type="EMBL" id="DF237434">
    <property type="protein sequence ID" value="GAQ89080.1"/>
    <property type="molecule type" value="Genomic_DNA"/>
</dbReference>
<feature type="transmembrane region" description="Helical" evidence="2">
    <location>
        <begin position="181"/>
        <end position="198"/>
    </location>
</feature>
<feature type="region of interest" description="Disordered" evidence="1">
    <location>
        <begin position="66"/>
        <end position="87"/>
    </location>
</feature>
<dbReference type="AlphaFoldDB" id="A0A1Y1IDT2"/>
<evidence type="ECO:0000313" key="3">
    <source>
        <dbReference type="EMBL" id="GAQ89080.1"/>
    </source>
</evidence>
<feature type="transmembrane region" description="Helical" evidence="2">
    <location>
        <begin position="245"/>
        <end position="264"/>
    </location>
</feature>
<feature type="compositionally biased region" description="Basic and acidic residues" evidence="1">
    <location>
        <begin position="120"/>
        <end position="129"/>
    </location>
</feature>
<feature type="transmembrane region" description="Helical" evidence="2">
    <location>
        <begin position="150"/>
        <end position="175"/>
    </location>
</feature>
<organism evidence="3 4">
    <name type="scientific">Klebsormidium nitens</name>
    <name type="common">Green alga</name>
    <name type="synonym">Ulothrix nitens</name>
    <dbReference type="NCBI Taxonomy" id="105231"/>
    <lineage>
        <taxon>Eukaryota</taxon>
        <taxon>Viridiplantae</taxon>
        <taxon>Streptophyta</taxon>
        <taxon>Klebsormidiophyceae</taxon>
        <taxon>Klebsormidiales</taxon>
        <taxon>Klebsormidiaceae</taxon>
        <taxon>Klebsormidium</taxon>
    </lineage>
</organism>
<gene>
    <name evidence="3" type="ORF">KFL_004850110</name>
</gene>
<keyword evidence="2" id="KW-0472">Membrane</keyword>
<accession>A0A1Y1IDT2</accession>
<feature type="region of interest" description="Disordered" evidence="1">
    <location>
        <begin position="102"/>
        <end position="143"/>
    </location>
</feature>
<keyword evidence="4" id="KW-1185">Reference proteome</keyword>
<protein>
    <submittedName>
        <fullName evidence="3">Uncharacterized protein</fullName>
    </submittedName>
</protein>
<evidence type="ECO:0000313" key="4">
    <source>
        <dbReference type="Proteomes" id="UP000054558"/>
    </source>
</evidence>
<proteinExistence type="predicted"/>
<sequence>MDRPCAAGALVDAQAACPCLQHLSMGAARSRLFKAPPVCIRKQQRHAPAAARSRWPSFNSLKDCNWRHAPPPPLRRRGLRNRQLQRGLLPIKAGKGERIDIYEGAPRPQPQSSPSVDTADSLKNERGQFERSPTGVLNRRRRKQKQPGRGFNLFFLLWKAFIIASLAHTVAAYLADEQSTWEVSLVIMLAVFLITKFTREIPSVKEAGARLFRQREEQATSGLLTLAVAGVWTVVWGGLSSGYNIGLATLLLQFAAVGYMFGTYGKVVRAGL</sequence>
<evidence type="ECO:0000256" key="2">
    <source>
        <dbReference type="SAM" id="Phobius"/>
    </source>
</evidence>
<keyword evidence="2" id="KW-1133">Transmembrane helix</keyword>
<feature type="transmembrane region" description="Helical" evidence="2">
    <location>
        <begin position="219"/>
        <end position="239"/>
    </location>
</feature>
<keyword evidence="2" id="KW-0812">Transmembrane</keyword>
<evidence type="ECO:0000256" key="1">
    <source>
        <dbReference type="SAM" id="MobiDB-lite"/>
    </source>
</evidence>